<dbReference type="PANTHER" id="PTHR43390:SF1">
    <property type="entry name" value="CHLOROPLAST PROCESSING PEPTIDASE"/>
    <property type="match status" value="1"/>
</dbReference>
<feature type="domain" description="Peptidase S26" evidence="8">
    <location>
        <begin position="17"/>
        <end position="173"/>
    </location>
</feature>
<dbReference type="GO" id="GO:0005886">
    <property type="term" value="C:plasma membrane"/>
    <property type="evidence" value="ECO:0007669"/>
    <property type="project" value="UniProtKB-SubCell"/>
</dbReference>
<dbReference type="InterPro" id="IPR000223">
    <property type="entry name" value="Pept_S26A_signal_pept_1"/>
</dbReference>
<dbReference type="Pfam" id="PF10502">
    <property type="entry name" value="Peptidase_S26"/>
    <property type="match status" value="1"/>
</dbReference>
<dbReference type="Gene3D" id="2.10.109.10">
    <property type="entry name" value="Umud Fragment, subunit A"/>
    <property type="match status" value="1"/>
</dbReference>
<dbReference type="PROSITE" id="PS00761">
    <property type="entry name" value="SPASE_I_3"/>
    <property type="match status" value="1"/>
</dbReference>
<dbReference type="EC" id="3.4.21.89" evidence="4 7"/>
<feature type="active site" evidence="6">
    <location>
        <position position="47"/>
    </location>
</feature>
<keyword evidence="5 7" id="KW-0378">Hydrolase</keyword>
<keyword evidence="7" id="KW-1133">Transmembrane helix</keyword>
<evidence type="ECO:0000256" key="6">
    <source>
        <dbReference type="PIRSR" id="PIRSR600223-1"/>
    </source>
</evidence>
<comment type="caution">
    <text evidence="9">The sequence shown here is derived from an EMBL/GenBank/DDBJ whole genome shotgun (WGS) entry which is preliminary data.</text>
</comment>
<accession>A0A1Q8QVW6</accession>
<evidence type="ECO:0000256" key="4">
    <source>
        <dbReference type="ARBA" id="ARBA00013208"/>
    </source>
</evidence>
<feature type="transmembrane region" description="Helical" evidence="7">
    <location>
        <begin position="15"/>
        <end position="33"/>
    </location>
</feature>
<dbReference type="RefSeq" id="WP_075365217.1">
    <property type="nucleotide sequence ID" value="NZ_MLBF01000018.1"/>
</dbReference>
<comment type="subcellular location">
    <subcellularLocation>
        <location evidence="2">Cell membrane</location>
        <topology evidence="2">Single-pass type II membrane protein</topology>
    </subcellularLocation>
    <subcellularLocation>
        <location evidence="7">Membrane</location>
        <topology evidence="7">Single-pass type II membrane protein</topology>
    </subcellularLocation>
</comment>
<organism evidence="9 10">
    <name type="scientific">Desulfosporosinus metallidurans</name>
    <dbReference type="NCBI Taxonomy" id="1888891"/>
    <lineage>
        <taxon>Bacteria</taxon>
        <taxon>Bacillati</taxon>
        <taxon>Bacillota</taxon>
        <taxon>Clostridia</taxon>
        <taxon>Eubacteriales</taxon>
        <taxon>Desulfitobacteriaceae</taxon>
        <taxon>Desulfosporosinus</taxon>
    </lineage>
</organism>
<name>A0A1Q8QVW6_9FIRM</name>
<evidence type="ECO:0000256" key="1">
    <source>
        <dbReference type="ARBA" id="ARBA00000677"/>
    </source>
</evidence>
<dbReference type="NCBIfam" id="TIGR02227">
    <property type="entry name" value="sigpep_I_bact"/>
    <property type="match status" value="1"/>
</dbReference>
<dbReference type="CDD" id="cd06530">
    <property type="entry name" value="S26_SPase_I"/>
    <property type="match status" value="1"/>
</dbReference>
<dbReference type="OrthoDB" id="9802919at2"/>
<dbReference type="Proteomes" id="UP000186102">
    <property type="component" value="Unassembled WGS sequence"/>
</dbReference>
<evidence type="ECO:0000259" key="8">
    <source>
        <dbReference type="Pfam" id="PF10502"/>
    </source>
</evidence>
<keyword evidence="10" id="KW-1185">Reference proteome</keyword>
<evidence type="ECO:0000256" key="5">
    <source>
        <dbReference type="ARBA" id="ARBA00022801"/>
    </source>
</evidence>
<dbReference type="SUPFAM" id="SSF51306">
    <property type="entry name" value="LexA/Signal peptidase"/>
    <property type="match status" value="1"/>
</dbReference>
<dbReference type="GO" id="GO:0004252">
    <property type="term" value="F:serine-type endopeptidase activity"/>
    <property type="evidence" value="ECO:0007669"/>
    <property type="project" value="InterPro"/>
</dbReference>
<comment type="catalytic activity">
    <reaction evidence="1 7">
        <text>Cleavage of hydrophobic, N-terminal signal or leader sequences from secreted and periplasmic proteins.</text>
        <dbReference type="EC" id="3.4.21.89"/>
    </reaction>
</comment>
<dbReference type="InterPro" id="IPR019533">
    <property type="entry name" value="Peptidase_S26"/>
</dbReference>
<dbReference type="STRING" id="1888891.DSOL_2632"/>
<dbReference type="EMBL" id="MLBF01000018">
    <property type="protein sequence ID" value="OLN31459.1"/>
    <property type="molecule type" value="Genomic_DNA"/>
</dbReference>
<dbReference type="GO" id="GO:0009003">
    <property type="term" value="F:signal peptidase activity"/>
    <property type="evidence" value="ECO:0007669"/>
    <property type="project" value="UniProtKB-EC"/>
</dbReference>
<evidence type="ECO:0000313" key="10">
    <source>
        <dbReference type="Proteomes" id="UP000186102"/>
    </source>
</evidence>
<dbReference type="GO" id="GO:0006465">
    <property type="term" value="P:signal peptide processing"/>
    <property type="evidence" value="ECO:0007669"/>
    <property type="project" value="InterPro"/>
</dbReference>
<dbReference type="PANTHER" id="PTHR43390">
    <property type="entry name" value="SIGNAL PEPTIDASE I"/>
    <property type="match status" value="1"/>
</dbReference>
<dbReference type="AlphaFoldDB" id="A0A1Q8QVW6"/>
<feature type="active site" evidence="6">
    <location>
        <position position="93"/>
    </location>
</feature>
<evidence type="ECO:0000256" key="7">
    <source>
        <dbReference type="RuleBase" id="RU362042"/>
    </source>
</evidence>
<gene>
    <name evidence="9" type="ORF">DSOL_2632</name>
</gene>
<evidence type="ECO:0000256" key="2">
    <source>
        <dbReference type="ARBA" id="ARBA00004401"/>
    </source>
</evidence>
<sequence length="183" mass="20973">MKESESPSPKSTSRFLLELLEIVLIAFALSWVLRTYVIEARKIPTGSMLPTIQLEDRVIVDKFFFKHFDHISPGDIIVFHPPPSAHATEDFIKRVVGLPGDKVEIRNHTTYVNDQPLYEPYIADKSKNDFGPIVVPKDSVFVMGDNRNNSDDSRIWGFLPMQNITGRTLFRYWPIDHFGALAR</sequence>
<keyword evidence="7" id="KW-0472">Membrane</keyword>
<dbReference type="PROSITE" id="PS00760">
    <property type="entry name" value="SPASE_I_2"/>
    <property type="match status" value="1"/>
</dbReference>
<dbReference type="PRINTS" id="PR00727">
    <property type="entry name" value="LEADERPTASE"/>
</dbReference>
<evidence type="ECO:0000313" key="9">
    <source>
        <dbReference type="EMBL" id="OLN31459.1"/>
    </source>
</evidence>
<protein>
    <recommendedName>
        <fullName evidence="4 7">Signal peptidase I</fullName>
        <ecNumber evidence="4 7">3.4.21.89</ecNumber>
    </recommendedName>
</protein>
<proteinExistence type="inferred from homology"/>
<dbReference type="InterPro" id="IPR019758">
    <property type="entry name" value="Pept_S26A_signal_pept_1_CS"/>
</dbReference>
<dbReference type="InterPro" id="IPR019757">
    <property type="entry name" value="Pept_S26A_signal_pept_1_Lys-AS"/>
</dbReference>
<keyword evidence="7" id="KW-0645">Protease</keyword>
<evidence type="ECO:0000256" key="3">
    <source>
        <dbReference type="ARBA" id="ARBA00009370"/>
    </source>
</evidence>
<reference evidence="9 10" key="1">
    <citation type="submission" date="2016-09" db="EMBL/GenBank/DDBJ databases">
        <title>Complete genome of Desulfosporosinus sp. OL.</title>
        <authorList>
            <person name="Mardanov A."/>
            <person name="Beletsky A."/>
            <person name="Panova A."/>
            <person name="Karnachuk O."/>
            <person name="Ravin N."/>
        </authorList>
    </citation>
    <scope>NUCLEOTIDE SEQUENCE [LARGE SCALE GENOMIC DNA]</scope>
    <source>
        <strain evidence="9 10">OL</strain>
    </source>
</reference>
<keyword evidence="7" id="KW-0812">Transmembrane</keyword>
<comment type="similarity">
    <text evidence="3 7">Belongs to the peptidase S26 family.</text>
</comment>
<dbReference type="InterPro" id="IPR036286">
    <property type="entry name" value="LexA/Signal_pep-like_sf"/>
</dbReference>